<proteinExistence type="predicted"/>
<sequence length="119" mass="12950">MKQFSTSSSDVSSCGSFGSTCCNESASKLCHLSLEVGTLSLDHWWSNAYDMVAAHARDGLNSIIILGTWSLWKHHNRYVFDGAAPSLASALLLAWKDLQLWRMAGARGLSSLTTLALED</sequence>
<organism evidence="1">
    <name type="scientific">Arundo donax</name>
    <name type="common">Giant reed</name>
    <name type="synonym">Donax arundinaceus</name>
    <dbReference type="NCBI Taxonomy" id="35708"/>
    <lineage>
        <taxon>Eukaryota</taxon>
        <taxon>Viridiplantae</taxon>
        <taxon>Streptophyta</taxon>
        <taxon>Embryophyta</taxon>
        <taxon>Tracheophyta</taxon>
        <taxon>Spermatophyta</taxon>
        <taxon>Magnoliopsida</taxon>
        <taxon>Liliopsida</taxon>
        <taxon>Poales</taxon>
        <taxon>Poaceae</taxon>
        <taxon>PACMAD clade</taxon>
        <taxon>Arundinoideae</taxon>
        <taxon>Arundineae</taxon>
        <taxon>Arundo</taxon>
    </lineage>
</organism>
<reference evidence="1" key="1">
    <citation type="submission" date="2014-09" db="EMBL/GenBank/DDBJ databases">
        <authorList>
            <person name="Magalhaes I.L.F."/>
            <person name="Oliveira U."/>
            <person name="Santos F.R."/>
            <person name="Vidigal T.H.D.A."/>
            <person name="Brescovit A.D."/>
            <person name="Santos A.J."/>
        </authorList>
    </citation>
    <scope>NUCLEOTIDE SEQUENCE</scope>
    <source>
        <tissue evidence="1">Shoot tissue taken approximately 20 cm above the soil surface</tissue>
    </source>
</reference>
<reference evidence="1" key="2">
    <citation type="journal article" date="2015" name="Data Brief">
        <title>Shoot transcriptome of the giant reed, Arundo donax.</title>
        <authorList>
            <person name="Barrero R.A."/>
            <person name="Guerrero F.D."/>
            <person name="Moolhuijzen P."/>
            <person name="Goolsby J.A."/>
            <person name="Tidwell J."/>
            <person name="Bellgard S.E."/>
            <person name="Bellgard M.I."/>
        </authorList>
    </citation>
    <scope>NUCLEOTIDE SEQUENCE</scope>
    <source>
        <tissue evidence="1">Shoot tissue taken approximately 20 cm above the soil surface</tissue>
    </source>
</reference>
<accession>A0A0A9EKF1</accession>
<dbReference type="AlphaFoldDB" id="A0A0A9EKF1"/>
<dbReference type="EMBL" id="GBRH01196696">
    <property type="protein sequence ID" value="JAE01200.1"/>
    <property type="molecule type" value="Transcribed_RNA"/>
</dbReference>
<evidence type="ECO:0000313" key="1">
    <source>
        <dbReference type="EMBL" id="JAE01200.1"/>
    </source>
</evidence>
<name>A0A0A9EKF1_ARUDO</name>
<protein>
    <submittedName>
        <fullName evidence="1">Uncharacterized protein</fullName>
    </submittedName>
</protein>